<proteinExistence type="predicted"/>
<name>A0ACB9G031_9ASTR</name>
<protein>
    <submittedName>
        <fullName evidence="1">Uncharacterized protein</fullName>
    </submittedName>
</protein>
<reference evidence="1 2" key="2">
    <citation type="journal article" date="2022" name="Mol. Ecol. Resour.">
        <title>The genomes of chicory, endive, great burdock and yacon provide insights into Asteraceae paleo-polyploidization history and plant inulin production.</title>
        <authorList>
            <person name="Fan W."/>
            <person name="Wang S."/>
            <person name="Wang H."/>
            <person name="Wang A."/>
            <person name="Jiang F."/>
            <person name="Liu H."/>
            <person name="Zhao H."/>
            <person name="Xu D."/>
            <person name="Zhang Y."/>
        </authorList>
    </citation>
    <scope>NUCLEOTIDE SEQUENCE [LARGE SCALE GENOMIC DNA]</scope>
    <source>
        <strain evidence="2">cv. Yunnan</strain>
        <tissue evidence="1">Leaves</tissue>
    </source>
</reference>
<evidence type="ECO:0000313" key="1">
    <source>
        <dbReference type="EMBL" id="KAI3776767.1"/>
    </source>
</evidence>
<accession>A0ACB9G031</accession>
<keyword evidence="2" id="KW-1185">Reference proteome</keyword>
<gene>
    <name evidence="1" type="ORF">L1987_46556</name>
</gene>
<dbReference type="EMBL" id="CM042032">
    <property type="protein sequence ID" value="KAI3776767.1"/>
    <property type="molecule type" value="Genomic_DNA"/>
</dbReference>
<comment type="caution">
    <text evidence="1">The sequence shown here is derived from an EMBL/GenBank/DDBJ whole genome shotgun (WGS) entry which is preliminary data.</text>
</comment>
<reference evidence="2" key="1">
    <citation type="journal article" date="2022" name="Mol. Ecol. Resour.">
        <title>The genomes of chicory, endive, great burdock and yacon provide insights into Asteraceae palaeo-polyploidization history and plant inulin production.</title>
        <authorList>
            <person name="Fan W."/>
            <person name="Wang S."/>
            <person name="Wang H."/>
            <person name="Wang A."/>
            <person name="Jiang F."/>
            <person name="Liu H."/>
            <person name="Zhao H."/>
            <person name="Xu D."/>
            <person name="Zhang Y."/>
        </authorList>
    </citation>
    <scope>NUCLEOTIDE SEQUENCE [LARGE SCALE GENOMIC DNA]</scope>
    <source>
        <strain evidence="2">cv. Yunnan</strain>
    </source>
</reference>
<organism evidence="1 2">
    <name type="scientific">Smallanthus sonchifolius</name>
    <dbReference type="NCBI Taxonomy" id="185202"/>
    <lineage>
        <taxon>Eukaryota</taxon>
        <taxon>Viridiplantae</taxon>
        <taxon>Streptophyta</taxon>
        <taxon>Embryophyta</taxon>
        <taxon>Tracheophyta</taxon>
        <taxon>Spermatophyta</taxon>
        <taxon>Magnoliopsida</taxon>
        <taxon>eudicotyledons</taxon>
        <taxon>Gunneridae</taxon>
        <taxon>Pentapetalae</taxon>
        <taxon>asterids</taxon>
        <taxon>campanulids</taxon>
        <taxon>Asterales</taxon>
        <taxon>Asteraceae</taxon>
        <taxon>Asteroideae</taxon>
        <taxon>Heliantheae alliance</taxon>
        <taxon>Millerieae</taxon>
        <taxon>Smallanthus</taxon>
    </lineage>
</organism>
<evidence type="ECO:0000313" key="2">
    <source>
        <dbReference type="Proteomes" id="UP001056120"/>
    </source>
</evidence>
<sequence>MIRVALIRLIAYDMIRNLKERYHQDYNKDPSYSLEAHIKEVAMKDPRRAMIMRNKVEDLEKACIPLDDHLVINIFVDDVCDDYIREKLQPSPYDEVRDFISWYAKVEPQDACSMTCFIDQLEQTGVYPSDDIIRAIFNNDLHLSFISKEVQVDTVKTEDKGKAIGNAPL</sequence>
<dbReference type="Proteomes" id="UP001056120">
    <property type="component" value="Linkage Group LG15"/>
</dbReference>